<evidence type="ECO:0000313" key="3">
    <source>
        <dbReference type="Proteomes" id="UP000608154"/>
    </source>
</evidence>
<feature type="compositionally biased region" description="Basic and acidic residues" evidence="1">
    <location>
        <begin position="18"/>
        <end position="33"/>
    </location>
</feature>
<comment type="caution">
    <text evidence="2">The sequence shown here is derived from an EMBL/GenBank/DDBJ whole genome shotgun (WGS) entry which is preliminary data.</text>
</comment>
<reference evidence="2" key="2">
    <citation type="submission" date="2020-09" db="EMBL/GenBank/DDBJ databases">
        <authorList>
            <person name="Sun Q."/>
            <person name="Zhou Y."/>
        </authorList>
    </citation>
    <scope>NUCLEOTIDE SEQUENCE</scope>
    <source>
        <strain evidence="2">CGMCC 1.15095</strain>
    </source>
</reference>
<accession>A0A916X4X8</accession>
<sequence length="54" mass="5919">MMQPLAPGEHAAGYEQQDEGKAVQREGHAREKSCPGVSFHSGKIKRAEDRKAGR</sequence>
<protein>
    <submittedName>
        <fullName evidence="2">Uncharacterized protein</fullName>
    </submittedName>
</protein>
<evidence type="ECO:0000256" key="1">
    <source>
        <dbReference type="SAM" id="MobiDB-lite"/>
    </source>
</evidence>
<name>A0A916X4X8_9SPHN</name>
<dbReference type="Proteomes" id="UP000608154">
    <property type="component" value="Unassembled WGS sequence"/>
</dbReference>
<proteinExistence type="predicted"/>
<dbReference type="AlphaFoldDB" id="A0A916X4X8"/>
<feature type="compositionally biased region" description="Basic and acidic residues" evidence="1">
    <location>
        <begin position="45"/>
        <end position="54"/>
    </location>
</feature>
<feature type="region of interest" description="Disordered" evidence="1">
    <location>
        <begin position="1"/>
        <end position="54"/>
    </location>
</feature>
<reference evidence="2" key="1">
    <citation type="journal article" date="2014" name="Int. J. Syst. Evol. Microbiol.">
        <title>Complete genome sequence of Corynebacterium casei LMG S-19264T (=DSM 44701T), isolated from a smear-ripened cheese.</title>
        <authorList>
            <consortium name="US DOE Joint Genome Institute (JGI-PGF)"/>
            <person name="Walter F."/>
            <person name="Albersmeier A."/>
            <person name="Kalinowski J."/>
            <person name="Ruckert C."/>
        </authorList>
    </citation>
    <scope>NUCLEOTIDE SEQUENCE</scope>
    <source>
        <strain evidence="2">CGMCC 1.15095</strain>
    </source>
</reference>
<dbReference type="EMBL" id="BMHK01000015">
    <property type="protein sequence ID" value="GGC05188.1"/>
    <property type="molecule type" value="Genomic_DNA"/>
</dbReference>
<evidence type="ECO:0000313" key="2">
    <source>
        <dbReference type="EMBL" id="GGC05188.1"/>
    </source>
</evidence>
<gene>
    <name evidence="2" type="ORF">GCM10011494_24720</name>
</gene>
<keyword evidence="3" id="KW-1185">Reference proteome</keyword>
<organism evidence="2 3">
    <name type="scientific">Novosphingobium endophyticum</name>
    <dbReference type="NCBI Taxonomy" id="1955250"/>
    <lineage>
        <taxon>Bacteria</taxon>
        <taxon>Pseudomonadati</taxon>
        <taxon>Pseudomonadota</taxon>
        <taxon>Alphaproteobacteria</taxon>
        <taxon>Sphingomonadales</taxon>
        <taxon>Sphingomonadaceae</taxon>
        <taxon>Novosphingobium</taxon>
    </lineage>
</organism>